<comment type="similarity">
    <text evidence="1 13">Belongs to the class-I pyridine nucleotide-disulfide oxidoreductase family.</text>
</comment>
<evidence type="ECO:0000256" key="12">
    <source>
        <dbReference type="PIRSR" id="PIRSR000350-4"/>
    </source>
</evidence>
<keyword evidence="11" id="KW-0520">NAD</keyword>
<name>A0A7W6S1S8_9PROT</name>
<dbReference type="InterPro" id="IPR004099">
    <property type="entry name" value="Pyr_nucl-diS_OxRdtase_dimer"/>
</dbReference>
<dbReference type="EMBL" id="JACIGI010000032">
    <property type="protein sequence ID" value="MBB4287284.1"/>
    <property type="molecule type" value="Genomic_DNA"/>
</dbReference>
<dbReference type="PROSITE" id="PS00076">
    <property type="entry name" value="PYRIDINE_REDOX_1"/>
    <property type="match status" value="1"/>
</dbReference>
<keyword evidence="4 11" id="KW-0274">FAD</keyword>
<dbReference type="GO" id="GO:0045454">
    <property type="term" value="P:cell redox homeostasis"/>
    <property type="evidence" value="ECO:0007669"/>
    <property type="project" value="InterPro"/>
</dbReference>
<dbReference type="InterPro" id="IPR001100">
    <property type="entry name" value="Pyr_nuc-diS_OxRdtase"/>
</dbReference>
<evidence type="ECO:0000259" key="15">
    <source>
        <dbReference type="Pfam" id="PF02852"/>
    </source>
</evidence>
<dbReference type="InterPro" id="IPR023753">
    <property type="entry name" value="FAD/NAD-binding_dom"/>
</dbReference>
<comment type="subunit">
    <text evidence="2">Homodimer.</text>
</comment>
<dbReference type="PRINTS" id="PR00368">
    <property type="entry name" value="FADPNR"/>
</dbReference>
<dbReference type="NCBIfam" id="TIGR01424">
    <property type="entry name" value="gluta_reduc_2"/>
    <property type="match status" value="1"/>
</dbReference>
<dbReference type="Gene3D" id="3.30.390.30">
    <property type="match status" value="1"/>
</dbReference>
<evidence type="ECO:0000313" key="18">
    <source>
        <dbReference type="Proteomes" id="UP000555728"/>
    </source>
</evidence>
<evidence type="ECO:0000256" key="7">
    <source>
        <dbReference type="ARBA" id="ARBA00023157"/>
    </source>
</evidence>
<dbReference type="InterPro" id="IPR016156">
    <property type="entry name" value="FAD/NAD-linked_Rdtase_dimer_sf"/>
</dbReference>
<evidence type="ECO:0000313" key="17">
    <source>
        <dbReference type="EMBL" id="MBB4287284.1"/>
    </source>
</evidence>
<organism evidence="17 18">
    <name type="scientific">Roseospira goensis</name>
    <dbReference type="NCBI Taxonomy" id="391922"/>
    <lineage>
        <taxon>Bacteria</taxon>
        <taxon>Pseudomonadati</taxon>
        <taxon>Pseudomonadota</taxon>
        <taxon>Alphaproteobacteria</taxon>
        <taxon>Rhodospirillales</taxon>
        <taxon>Rhodospirillaceae</taxon>
        <taxon>Roseospira</taxon>
    </lineage>
</organism>
<feature type="domain" description="Pyridine nucleotide-disulphide oxidoreductase dimerisation" evidence="15">
    <location>
        <begin position="339"/>
        <end position="446"/>
    </location>
</feature>
<evidence type="ECO:0000256" key="9">
    <source>
        <dbReference type="ARBA" id="ARBA00049142"/>
    </source>
</evidence>
<dbReference type="PRINTS" id="PR00411">
    <property type="entry name" value="PNDRDTASEI"/>
</dbReference>
<feature type="binding site" evidence="11">
    <location>
        <position position="53"/>
    </location>
    <ligand>
        <name>FAD</name>
        <dbReference type="ChEBI" id="CHEBI:57692"/>
    </ligand>
</feature>
<evidence type="ECO:0000256" key="13">
    <source>
        <dbReference type="RuleBase" id="RU003691"/>
    </source>
</evidence>
<evidence type="ECO:0000256" key="10">
    <source>
        <dbReference type="PIRSR" id="PIRSR000350-2"/>
    </source>
</evidence>
<gene>
    <name evidence="17" type="ORF">GGD88_003030</name>
</gene>
<feature type="binding site" evidence="11">
    <location>
        <position position="304"/>
    </location>
    <ligand>
        <name>FAD</name>
        <dbReference type="ChEBI" id="CHEBI:57692"/>
    </ligand>
</feature>
<evidence type="ECO:0000256" key="1">
    <source>
        <dbReference type="ARBA" id="ARBA00007532"/>
    </source>
</evidence>
<feature type="active site" description="Proton acceptor" evidence="10">
    <location>
        <position position="436"/>
    </location>
</feature>
<dbReference type="InterPro" id="IPR012999">
    <property type="entry name" value="Pyr_OxRdtase_I_AS"/>
</dbReference>
<feature type="binding site" evidence="11">
    <location>
        <position position="263"/>
    </location>
    <ligand>
        <name>NAD(+)</name>
        <dbReference type="ChEBI" id="CHEBI:57540"/>
    </ligand>
</feature>
<protein>
    <recommendedName>
        <fullName evidence="14">Glutathione reductase</fullName>
        <shortName evidence="14">GRase</shortName>
        <ecNumber evidence="14">1.8.1.7</ecNumber>
    </recommendedName>
</protein>
<dbReference type="EC" id="1.8.1.7" evidence="14"/>
<dbReference type="InterPro" id="IPR036188">
    <property type="entry name" value="FAD/NAD-bd_sf"/>
</dbReference>
<dbReference type="RefSeq" id="WP_184436872.1">
    <property type="nucleotide sequence ID" value="NZ_JACIGI010000032.1"/>
</dbReference>
<feature type="binding site" evidence="11">
    <location>
        <begin position="175"/>
        <end position="182"/>
    </location>
    <ligand>
        <name>NAD(+)</name>
        <dbReference type="ChEBI" id="CHEBI:57540"/>
    </ligand>
</feature>
<dbReference type="Gene3D" id="3.50.50.60">
    <property type="entry name" value="FAD/NAD(P)-binding domain"/>
    <property type="match status" value="2"/>
</dbReference>
<feature type="disulfide bond" description="Redox-active" evidence="12">
    <location>
        <begin position="44"/>
        <end position="49"/>
    </location>
</feature>
<keyword evidence="18" id="KW-1185">Reference proteome</keyword>
<dbReference type="InterPro" id="IPR046952">
    <property type="entry name" value="GSHR/TRXR-like"/>
</dbReference>
<dbReference type="GO" id="GO:0006749">
    <property type="term" value="P:glutathione metabolic process"/>
    <property type="evidence" value="ECO:0007669"/>
    <property type="project" value="InterPro"/>
</dbReference>
<dbReference type="SUPFAM" id="SSF55424">
    <property type="entry name" value="FAD/NAD-linked reductases, dimerisation (C-terminal) domain"/>
    <property type="match status" value="1"/>
</dbReference>
<proteinExistence type="inferred from homology"/>
<dbReference type="Proteomes" id="UP000555728">
    <property type="component" value="Unassembled WGS sequence"/>
</dbReference>
<keyword evidence="7" id="KW-1015">Disulfide bond</keyword>
<dbReference type="Pfam" id="PF07992">
    <property type="entry name" value="Pyr_redox_2"/>
    <property type="match status" value="1"/>
</dbReference>
<evidence type="ECO:0000256" key="4">
    <source>
        <dbReference type="ARBA" id="ARBA00022827"/>
    </source>
</evidence>
<comment type="cofactor">
    <cofactor evidence="11">
        <name>FAD</name>
        <dbReference type="ChEBI" id="CHEBI:57692"/>
    </cofactor>
    <text evidence="11">Binds 1 FAD per subunit.</text>
</comment>
<dbReference type="FunFam" id="3.50.50.60:FF:000051">
    <property type="entry name" value="Glutathione reductase"/>
    <property type="match status" value="1"/>
</dbReference>
<dbReference type="PANTHER" id="PTHR42737:SF2">
    <property type="entry name" value="GLUTATHIONE REDUCTASE"/>
    <property type="match status" value="1"/>
</dbReference>
<sequence length="459" mass="49320">MATYDYDLITIGAGSGGVRASRIAASWYGARVAIVESSRVGGTCVMRGCVPKKLLVYGAHVAEDLEDALGYGWTIEGARHDWGALIANKERELERLEGVYHRLLRDAGVTLLEGRGRVVDPHTVEVDGTTVTARTILIATGGWPTLPDIPGIEHAITSNEALDLPSRPDRVVVVGGGYIAVEFAGIFNALGSRVTEVIRAGQILRGFDEDVRDTLAAEMEKKGIRIRRECQIRSIEKRDDGSLSLLTDQGEEIEADAVMYATGRAPNTAGLGLEHAGVRLTKGGAVEVDQWNRTNVESIYAIGDVTDRVNLTPVAIKEGMAFAATVFNDTPTVMDYAAIPSAVFSQPPVGTVGLTEGQARAQEAVDVYVSRFRPMKVTLSGRDEKTMMKLIVARATDRVLGAHMVGMDAPEIIQGLGIAMKAGATKAHFDATVGIHPTAAEEFVTMREPIPDPSFEHTE</sequence>
<evidence type="ECO:0000259" key="16">
    <source>
        <dbReference type="Pfam" id="PF07992"/>
    </source>
</evidence>
<evidence type="ECO:0000256" key="8">
    <source>
        <dbReference type="ARBA" id="ARBA00023284"/>
    </source>
</evidence>
<keyword evidence="8 13" id="KW-0676">Redox-active center</keyword>
<accession>A0A7W6S1S8</accession>
<dbReference type="AlphaFoldDB" id="A0A7W6S1S8"/>
<evidence type="ECO:0000256" key="11">
    <source>
        <dbReference type="PIRSR" id="PIRSR000350-3"/>
    </source>
</evidence>
<dbReference type="Pfam" id="PF02852">
    <property type="entry name" value="Pyr_redox_dim"/>
    <property type="match status" value="1"/>
</dbReference>
<dbReference type="InterPro" id="IPR006324">
    <property type="entry name" value="GSHR"/>
</dbReference>
<evidence type="ECO:0000256" key="2">
    <source>
        <dbReference type="ARBA" id="ARBA00011738"/>
    </source>
</evidence>
<feature type="binding site" evidence="11">
    <location>
        <position position="116"/>
    </location>
    <ligand>
        <name>FAD</name>
        <dbReference type="ChEBI" id="CHEBI:57692"/>
    </ligand>
</feature>
<keyword evidence="3 13" id="KW-0285">Flavoprotein</keyword>
<feature type="domain" description="FAD/NAD(P)-binding" evidence="16">
    <location>
        <begin position="6"/>
        <end position="319"/>
    </location>
</feature>
<dbReference type="GO" id="GO:0034599">
    <property type="term" value="P:cellular response to oxidative stress"/>
    <property type="evidence" value="ECO:0007669"/>
    <property type="project" value="TreeGrafter"/>
</dbReference>
<keyword evidence="11" id="KW-0547">Nucleotide-binding</keyword>
<evidence type="ECO:0000256" key="6">
    <source>
        <dbReference type="ARBA" id="ARBA00023002"/>
    </source>
</evidence>
<evidence type="ECO:0000256" key="14">
    <source>
        <dbReference type="RuleBase" id="RU365040"/>
    </source>
</evidence>
<comment type="catalytic activity">
    <reaction evidence="9 14">
        <text>2 glutathione + NADP(+) = glutathione disulfide + NADPH + H(+)</text>
        <dbReference type="Rhea" id="RHEA:11740"/>
        <dbReference type="ChEBI" id="CHEBI:15378"/>
        <dbReference type="ChEBI" id="CHEBI:57783"/>
        <dbReference type="ChEBI" id="CHEBI:57925"/>
        <dbReference type="ChEBI" id="CHEBI:58297"/>
        <dbReference type="ChEBI" id="CHEBI:58349"/>
        <dbReference type="EC" id="1.8.1.7"/>
    </reaction>
</comment>
<comment type="caution">
    <text evidence="17">The sequence shown here is derived from an EMBL/GenBank/DDBJ whole genome shotgun (WGS) entry which is preliminary data.</text>
</comment>
<dbReference type="GO" id="GO:0004362">
    <property type="term" value="F:glutathione-disulfide reductase (NADPH) activity"/>
    <property type="evidence" value="ECO:0007669"/>
    <property type="project" value="UniProtKB-EC"/>
</dbReference>
<dbReference type="GO" id="GO:0050661">
    <property type="term" value="F:NADP binding"/>
    <property type="evidence" value="ECO:0007669"/>
    <property type="project" value="InterPro"/>
</dbReference>
<keyword evidence="6 13" id="KW-0560">Oxidoreductase</keyword>
<comment type="function">
    <text evidence="14">Catalyzes the reduction of glutathione disulfide (GSSG) to reduced glutathione (GSH).</text>
</comment>
<reference evidence="17 18" key="1">
    <citation type="submission" date="2020-08" db="EMBL/GenBank/DDBJ databases">
        <title>Genome sequencing of Purple Non-Sulfur Bacteria from various extreme environments.</title>
        <authorList>
            <person name="Mayer M."/>
        </authorList>
    </citation>
    <scope>NUCLEOTIDE SEQUENCE [LARGE SCALE GENOMIC DNA]</scope>
    <source>
        <strain evidence="17 18">JA135</strain>
    </source>
</reference>
<evidence type="ECO:0000256" key="3">
    <source>
        <dbReference type="ARBA" id="ARBA00022630"/>
    </source>
</evidence>
<dbReference type="PIRSF" id="PIRSF000350">
    <property type="entry name" value="Mercury_reductase_MerA"/>
    <property type="match status" value="1"/>
</dbReference>
<dbReference type="NCBIfam" id="NF004776">
    <property type="entry name" value="PRK06116.1"/>
    <property type="match status" value="1"/>
</dbReference>
<dbReference type="PANTHER" id="PTHR42737">
    <property type="entry name" value="GLUTATHIONE REDUCTASE"/>
    <property type="match status" value="1"/>
</dbReference>
<dbReference type="SUPFAM" id="SSF51905">
    <property type="entry name" value="FAD/NAD(P)-binding domain"/>
    <property type="match status" value="1"/>
</dbReference>
<keyword evidence="5 14" id="KW-0521">NADP</keyword>
<dbReference type="GO" id="GO:0050660">
    <property type="term" value="F:flavin adenine dinucleotide binding"/>
    <property type="evidence" value="ECO:0007669"/>
    <property type="project" value="InterPro"/>
</dbReference>
<dbReference type="GO" id="GO:0005829">
    <property type="term" value="C:cytosol"/>
    <property type="evidence" value="ECO:0007669"/>
    <property type="project" value="TreeGrafter"/>
</dbReference>
<evidence type="ECO:0000256" key="5">
    <source>
        <dbReference type="ARBA" id="ARBA00022857"/>
    </source>
</evidence>